<reference evidence="1 2" key="1">
    <citation type="submission" date="2014-06" db="EMBL/GenBank/DDBJ databases">
        <authorList>
            <person name="Swart Estienne"/>
        </authorList>
    </citation>
    <scope>NUCLEOTIDE SEQUENCE [LARGE SCALE GENOMIC DNA]</scope>
    <source>
        <strain evidence="1 2">130c</strain>
    </source>
</reference>
<dbReference type="InParanoid" id="A0A078AKU0"/>
<sequence length="318" mass="37615">MSQLEEKFELSQTDSARLSTHINNKSRQNIQAYKTSKEVKLKQQKLNSRNINMHGGMSNDISPRMSINTSSAMSKQTQDANFDRLYNNFKMYEQRRNIKLEKLQQEELLKMQDKPQITQKSETIMKSKADRLPIYSEKRIKKERIMKEQMEIQLKLQNQDHKEEVIEEKSPSKINPERFIQNMEQRQAKFKSKWNQNKKLDSVTRNEVFPHKPLINDYNKTQKLFNSSLRSTKLSGLQEKSGLIKMQEYQELKTERLQKNSELLLSQTCTFKPSINKEYKPKKVQKSKETSYKAFQQIFSEFKHSDDILGLLQGYSAN</sequence>
<dbReference type="Proteomes" id="UP000039865">
    <property type="component" value="Unassembled WGS sequence"/>
</dbReference>
<organism evidence="1 2">
    <name type="scientific">Stylonychia lemnae</name>
    <name type="common">Ciliate</name>
    <dbReference type="NCBI Taxonomy" id="5949"/>
    <lineage>
        <taxon>Eukaryota</taxon>
        <taxon>Sar</taxon>
        <taxon>Alveolata</taxon>
        <taxon>Ciliophora</taxon>
        <taxon>Intramacronucleata</taxon>
        <taxon>Spirotrichea</taxon>
        <taxon>Stichotrichia</taxon>
        <taxon>Sporadotrichida</taxon>
        <taxon>Oxytrichidae</taxon>
        <taxon>Stylonychinae</taxon>
        <taxon>Stylonychia</taxon>
    </lineage>
</organism>
<proteinExistence type="predicted"/>
<dbReference type="EMBL" id="CCKQ01010975">
    <property type="protein sequence ID" value="CDW82506.1"/>
    <property type="molecule type" value="Genomic_DNA"/>
</dbReference>
<keyword evidence="2" id="KW-1185">Reference proteome</keyword>
<evidence type="ECO:0000313" key="1">
    <source>
        <dbReference type="EMBL" id="CDW82506.1"/>
    </source>
</evidence>
<name>A0A078AKU0_STYLE</name>
<gene>
    <name evidence="1" type="primary">Contig11145.g11908</name>
    <name evidence="1" type="ORF">STYLEM_11539</name>
</gene>
<protein>
    <submittedName>
        <fullName evidence="1">Uncharacterized protein</fullName>
    </submittedName>
</protein>
<evidence type="ECO:0000313" key="2">
    <source>
        <dbReference type="Proteomes" id="UP000039865"/>
    </source>
</evidence>
<dbReference type="AlphaFoldDB" id="A0A078AKU0"/>
<accession>A0A078AKU0</accession>